<sequence length="100" mass="11044">MEPRPRHRERESREEIAERGGGINKVEETGVRHVGGYMGGNGFLQGVRPSRPGPFFAQGLPSPGTRRCSLPHAYPRLVETKSFDRSAVCHGAKNGNHTHE</sequence>
<dbReference type="EMBL" id="OZ034825">
    <property type="protein sequence ID" value="CAL1680339.1"/>
    <property type="molecule type" value="Genomic_DNA"/>
</dbReference>
<feature type="compositionally biased region" description="Basic and acidic residues" evidence="1">
    <location>
        <begin position="1"/>
        <end position="18"/>
    </location>
</feature>
<evidence type="ECO:0000256" key="1">
    <source>
        <dbReference type="SAM" id="MobiDB-lite"/>
    </source>
</evidence>
<accession>A0AAV2NLX3</accession>
<feature type="region of interest" description="Disordered" evidence="1">
    <location>
        <begin position="1"/>
        <end position="27"/>
    </location>
</feature>
<dbReference type="AlphaFoldDB" id="A0AAV2NLX3"/>
<organism evidence="2 3">
    <name type="scientific">Lasius platythorax</name>
    <dbReference type="NCBI Taxonomy" id="488582"/>
    <lineage>
        <taxon>Eukaryota</taxon>
        <taxon>Metazoa</taxon>
        <taxon>Ecdysozoa</taxon>
        <taxon>Arthropoda</taxon>
        <taxon>Hexapoda</taxon>
        <taxon>Insecta</taxon>
        <taxon>Pterygota</taxon>
        <taxon>Neoptera</taxon>
        <taxon>Endopterygota</taxon>
        <taxon>Hymenoptera</taxon>
        <taxon>Apocrita</taxon>
        <taxon>Aculeata</taxon>
        <taxon>Formicoidea</taxon>
        <taxon>Formicidae</taxon>
        <taxon>Formicinae</taxon>
        <taxon>Lasius</taxon>
        <taxon>Lasius</taxon>
    </lineage>
</organism>
<name>A0AAV2NLX3_9HYME</name>
<evidence type="ECO:0000313" key="2">
    <source>
        <dbReference type="EMBL" id="CAL1680339.1"/>
    </source>
</evidence>
<proteinExistence type="predicted"/>
<evidence type="ECO:0000313" key="3">
    <source>
        <dbReference type="Proteomes" id="UP001497644"/>
    </source>
</evidence>
<protein>
    <submittedName>
        <fullName evidence="2">Uncharacterized protein</fullName>
    </submittedName>
</protein>
<keyword evidence="3" id="KW-1185">Reference proteome</keyword>
<gene>
    <name evidence="2" type="ORF">LPLAT_LOCUS6386</name>
</gene>
<reference evidence="2" key="1">
    <citation type="submission" date="2024-04" db="EMBL/GenBank/DDBJ databases">
        <authorList>
            <consortium name="Molecular Ecology Group"/>
        </authorList>
    </citation>
    <scope>NUCLEOTIDE SEQUENCE</scope>
</reference>
<dbReference type="Proteomes" id="UP001497644">
    <property type="component" value="Chromosome 2"/>
</dbReference>